<dbReference type="AlphaFoldDB" id="A0AAW2VDN1"/>
<sequence length="155" mass="17436">MQAKGHLEWESAMKDEIVALEKNNTWSVVDLPKGKRAIGSKLVYKVKLNPDGSIDRYKARLVAKGYNQVEGVDYIDRFSPVAKAVTVRTLLAVASSYAWPIHQVDINNAFLHGFLEEDIYICCLQMGTRFQREKFVNCGVPCTDSNRLPDSGIEN</sequence>
<accession>A0AAW2VDN1</accession>
<evidence type="ECO:0000259" key="1">
    <source>
        <dbReference type="Pfam" id="PF07727"/>
    </source>
</evidence>
<evidence type="ECO:0000313" key="2">
    <source>
        <dbReference type="EMBL" id="KAL0427371.1"/>
    </source>
</evidence>
<dbReference type="SUPFAM" id="SSF56672">
    <property type="entry name" value="DNA/RNA polymerases"/>
    <property type="match status" value="1"/>
</dbReference>
<reference evidence="2" key="1">
    <citation type="submission" date="2020-06" db="EMBL/GenBank/DDBJ databases">
        <authorList>
            <person name="Li T."/>
            <person name="Hu X."/>
            <person name="Zhang T."/>
            <person name="Song X."/>
            <person name="Zhang H."/>
            <person name="Dai N."/>
            <person name="Sheng W."/>
            <person name="Hou X."/>
            <person name="Wei L."/>
        </authorList>
    </citation>
    <scope>NUCLEOTIDE SEQUENCE</scope>
    <source>
        <strain evidence="2">KEN1</strain>
        <tissue evidence="2">Leaf</tissue>
    </source>
</reference>
<dbReference type="InterPro" id="IPR043502">
    <property type="entry name" value="DNA/RNA_pol_sf"/>
</dbReference>
<feature type="domain" description="Reverse transcriptase Ty1/copia-type" evidence="1">
    <location>
        <begin position="23"/>
        <end position="122"/>
    </location>
</feature>
<name>A0AAW2VDN1_9LAMI</name>
<dbReference type="EMBL" id="JACGWN010000010">
    <property type="protein sequence ID" value="KAL0427371.1"/>
    <property type="molecule type" value="Genomic_DNA"/>
</dbReference>
<comment type="caution">
    <text evidence="2">The sequence shown here is derived from an EMBL/GenBank/DDBJ whole genome shotgun (WGS) entry which is preliminary data.</text>
</comment>
<dbReference type="Pfam" id="PF07727">
    <property type="entry name" value="RVT_2"/>
    <property type="match status" value="1"/>
</dbReference>
<organism evidence="2">
    <name type="scientific">Sesamum latifolium</name>
    <dbReference type="NCBI Taxonomy" id="2727402"/>
    <lineage>
        <taxon>Eukaryota</taxon>
        <taxon>Viridiplantae</taxon>
        <taxon>Streptophyta</taxon>
        <taxon>Embryophyta</taxon>
        <taxon>Tracheophyta</taxon>
        <taxon>Spermatophyta</taxon>
        <taxon>Magnoliopsida</taxon>
        <taxon>eudicotyledons</taxon>
        <taxon>Gunneridae</taxon>
        <taxon>Pentapetalae</taxon>
        <taxon>asterids</taxon>
        <taxon>lamiids</taxon>
        <taxon>Lamiales</taxon>
        <taxon>Pedaliaceae</taxon>
        <taxon>Sesamum</taxon>
    </lineage>
</organism>
<reference evidence="2" key="2">
    <citation type="journal article" date="2024" name="Plant">
        <title>Genomic evolution and insights into agronomic trait innovations of Sesamum species.</title>
        <authorList>
            <person name="Miao H."/>
            <person name="Wang L."/>
            <person name="Qu L."/>
            <person name="Liu H."/>
            <person name="Sun Y."/>
            <person name="Le M."/>
            <person name="Wang Q."/>
            <person name="Wei S."/>
            <person name="Zheng Y."/>
            <person name="Lin W."/>
            <person name="Duan Y."/>
            <person name="Cao H."/>
            <person name="Xiong S."/>
            <person name="Wang X."/>
            <person name="Wei L."/>
            <person name="Li C."/>
            <person name="Ma Q."/>
            <person name="Ju M."/>
            <person name="Zhao R."/>
            <person name="Li G."/>
            <person name="Mu C."/>
            <person name="Tian Q."/>
            <person name="Mei H."/>
            <person name="Zhang T."/>
            <person name="Gao T."/>
            <person name="Zhang H."/>
        </authorList>
    </citation>
    <scope>NUCLEOTIDE SEQUENCE</scope>
    <source>
        <strain evidence="2">KEN1</strain>
    </source>
</reference>
<protein>
    <submittedName>
        <fullName evidence="2">Retrovirus-related Pol polyprotein from transposon RE1</fullName>
    </submittedName>
</protein>
<dbReference type="InterPro" id="IPR013103">
    <property type="entry name" value="RVT_2"/>
</dbReference>
<gene>
    <name evidence="2" type="ORF">Slati_2911900</name>
</gene>
<proteinExistence type="predicted"/>